<feature type="region of interest" description="Disordered" evidence="1">
    <location>
        <begin position="1168"/>
        <end position="1195"/>
    </location>
</feature>
<evidence type="ECO:0000259" key="2">
    <source>
        <dbReference type="SMART" id="SM00382"/>
    </source>
</evidence>
<dbReference type="Proteomes" id="UP000029839">
    <property type="component" value="Unassembled WGS sequence"/>
</dbReference>
<reference evidence="3 4" key="1">
    <citation type="submission" date="2013-08" db="EMBL/GenBank/DDBJ databases">
        <title>Genome sequencing of Cellulomonas carbonis T26.</title>
        <authorList>
            <person name="Chen F."/>
            <person name="Li Y."/>
            <person name="Wang G."/>
        </authorList>
    </citation>
    <scope>NUCLEOTIDE SEQUENCE [LARGE SCALE GENOMIC DNA]</scope>
    <source>
        <strain evidence="3 4">T26</strain>
    </source>
</reference>
<dbReference type="NCBIfam" id="NF041492">
    <property type="entry name" value="MobF"/>
    <property type="match status" value="1"/>
</dbReference>
<reference evidence="3 4" key="2">
    <citation type="journal article" date="2015" name="Stand. Genomic Sci.">
        <title>Draft genome sequence of Cellulomonas carbonis T26(T) and comparative analysis of six Cellulomonas genomes.</title>
        <authorList>
            <person name="Zhuang W."/>
            <person name="Zhang S."/>
            <person name="Xia X."/>
            <person name="Wang G."/>
        </authorList>
    </citation>
    <scope>NUCLEOTIDE SEQUENCE [LARGE SCALE GENOMIC DNA]</scope>
    <source>
        <strain evidence="3 4">T26</strain>
    </source>
</reference>
<evidence type="ECO:0000313" key="4">
    <source>
        <dbReference type="Proteomes" id="UP000029839"/>
    </source>
</evidence>
<dbReference type="InterPro" id="IPR050534">
    <property type="entry name" value="Coronavir_polyprotein_1ab"/>
</dbReference>
<dbReference type="InterPro" id="IPR003593">
    <property type="entry name" value="AAA+_ATPase"/>
</dbReference>
<organism evidence="3 4">
    <name type="scientific">Cellulomonas carbonis T26</name>
    <dbReference type="NCBI Taxonomy" id="947969"/>
    <lineage>
        <taxon>Bacteria</taxon>
        <taxon>Bacillati</taxon>
        <taxon>Actinomycetota</taxon>
        <taxon>Actinomycetes</taxon>
        <taxon>Micrococcales</taxon>
        <taxon>Cellulomonadaceae</taxon>
        <taxon>Cellulomonas</taxon>
    </lineage>
</organism>
<dbReference type="AlphaFoldDB" id="A0A0A0BYN9"/>
<comment type="caution">
    <text evidence="3">The sequence shown here is derived from an EMBL/GenBank/DDBJ whole genome shotgun (WGS) entry which is preliminary data.</text>
</comment>
<dbReference type="PANTHER" id="PTHR43788">
    <property type="entry name" value="DNA2/NAM7 HELICASE FAMILY MEMBER"/>
    <property type="match status" value="1"/>
</dbReference>
<dbReference type="InterPro" id="IPR014862">
    <property type="entry name" value="TrwC"/>
</dbReference>
<dbReference type="SUPFAM" id="SSF55464">
    <property type="entry name" value="Origin of replication-binding domain, RBD-like"/>
    <property type="match status" value="1"/>
</dbReference>
<dbReference type="Gene3D" id="3.40.50.300">
    <property type="entry name" value="P-loop containing nucleotide triphosphate hydrolases"/>
    <property type="match status" value="2"/>
</dbReference>
<dbReference type="InterPro" id="IPR027417">
    <property type="entry name" value="P-loop_NTPase"/>
</dbReference>
<gene>
    <name evidence="3" type="ORF">N868_00565</name>
</gene>
<name>A0A0A0BYN9_9CELL</name>
<evidence type="ECO:0000256" key="1">
    <source>
        <dbReference type="SAM" id="MobiDB-lite"/>
    </source>
</evidence>
<proteinExistence type="predicted"/>
<dbReference type="Pfam" id="PF08751">
    <property type="entry name" value="TrwC"/>
    <property type="match status" value="1"/>
</dbReference>
<feature type="domain" description="AAA+ ATPase" evidence="2">
    <location>
        <begin position="546"/>
        <end position="720"/>
    </location>
</feature>
<accession>A0A0A0BYN9</accession>
<dbReference type="EMBL" id="AXCY01000001">
    <property type="protein sequence ID" value="KGM12792.1"/>
    <property type="molecule type" value="Genomic_DNA"/>
</dbReference>
<sequence length="1195" mass="128324">MVMTMHRLTAGAGYQYLIKHTASGDCRRSAKDELTAYYTASGNPPGRWYGRGLDAVGDRGLTAGTVVTEPQMANLYGQGKDPTTGVPLGRAYRTYTPAAERIAAQVAALPRELTGEARDAAIATITRVELAKHTPSAVAGFDLTFSPPKSISALWAVSDTTTQAAVLGAHRAAVEQALAFLEDTAAFTRTGTNGCQQHRVSGLIATGFDHWDSRAGDPNLHTHLVVANKVQGPRGAWLSLDSRALHHAVVMISEVYDDLLTDEIARRLPVQFGWRHRGPRRTPGFELDGVDDALMAEFSTRTTQIDEAMTGVLGEFYAAHGRGPNRIEVSRLRQQVTRATRPDKHVTPLADLMTVWKARATRRTGKTPPELTAAVLRLSHTVAQRADQIPSPVIDRLAEHTIGQVMTRRSTWTRWNVMAEAARSTRAIRIATPADRIALLERVTDAALASCVSLQAPDPLTVPATYTRPDGASQFTRAGEDRYTHHQVLDAEARLLDAATLDAGAPSSPAWVAKAVTSRPVQRTGGRAVTLAPDQADAVEHVAASPARLTVLVGPAGTGKTTTLTALKGVWEQTYGRGAVVGLAPSATAAAELGHALGIECENTAKWLHESTGPGAERREDLLAHLHAERTAACGVDQRTRLRTIDTAINTLTAQGERYRLRRDQLLIVDEASLAGTFTLDALTAQASAAGAKVLLVGDHKQLSAVDAGGAFHLLAERSRPATLTSLWRFSQPWEAAATRRLRTGDRAVIEVYAEHDRISAGPKEVMAEDAYTAWQADTENGIPAILIAADSHTVDVLNDRAHNDRVADGLVAHDGLTKADGTQIAVGDRVLTRANNRRLRAPHGYVRNGDLWQVTAIIDGALTVTPVARPGTAMTATGEEITLPAGYVAEHVELGYATTTHRAQGITVDRAHVLASPGMVRENLYVAMTRGRHDNHVYLALDDVDPTCDHLPGDQSGPDGDDAFAAILATSGAELSATEIIAAWQDDVASLRRLEPIRQTLIADAAGPRWDATFPDVGLTADQCEQITTSPARGPLITALERGRTLGHPMRQVLDSLVADRPTDGASPAHDVAAVLHYRVDRWLRTQVDDPGTIRVTPDVADAPDEIADLLQQVDQLIAERTEAVTGQAIDARSDWLVGLGRAPDDPADGWTWRTRVAAHVARDDFTAGTAGDRPTASLAKHSPAVDTERSVIR</sequence>
<keyword evidence="4" id="KW-1185">Reference proteome</keyword>
<dbReference type="SMART" id="SM00382">
    <property type="entry name" value="AAA"/>
    <property type="match status" value="1"/>
</dbReference>
<dbReference type="CDD" id="cd18809">
    <property type="entry name" value="SF1_C_RecD"/>
    <property type="match status" value="1"/>
</dbReference>
<evidence type="ECO:0000313" key="3">
    <source>
        <dbReference type="EMBL" id="KGM12792.1"/>
    </source>
</evidence>
<protein>
    <submittedName>
        <fullName evidence="3">Conjugal transfer protein</fullName>
    </submittedName>
</protein>
<dbReference type="Pfam" id="PF13604">
    <property type="entry name" value="AAA_30"/>
    <property type="match status" value="1"/>
</dbReference>
<dbReference type="SUPFAM" id="SSF52540">
    <property type="entry name" value="P-loop containing nucleoside triphosphate hydrolases"/>
    <property type="match status" value="2"/>
</dbReference>